<comment type="caution">
    <text evidence="1">The sequence shown here is derived from an EMBL/GenBank/DDBJ whole genome shotgun (WGS) entry which is preliminary data.</text>
</comment>
<name>A0ACB8AB59_9AGAM</name>
<reference evidence="1" key="1">
    <citation type="journal article" date="2021" name="New Phytol.">
        <title>Evolutionary innovations through gain and loss of genes in the ectomycorrhizal Boletales.</title>
        <authorList>
            <person name="Wu G."/>
            <person name="Miyauchi S."/>
            <person name="Morin E."/>
            <person name="Kuo A."/>
            <person name="Drula E."/>
            <person name="Varga T."/>
            <person name="Kohler A."/>
            <person name="Feng B."/>
            <person name="Cao Y."/>
            <person name="Lipzen A."/>
            <person name="Daum C."/>
            <person name="Hundley H."/>
            <person name="Pangilinan J."/>
            <person name="Johnson J."/>
            <person name="Barry K."/>
            <person name="LaButti K."/>
            <person name="Ng V."/>
            <person name="Ahrendt S."/>
            <person name="Min B."/>
            <person name="Choi I.G."/>
            <person name="Park H."/>
            <person name="Plett J.M."/>
            <person name="Magnuson J."/>
            <person name="Spatafora J.W."/>
            <person name="Nagy L.G."/>
            <person name="Henrissat B."/>
            <person name="Grigoriev I.V."/>
            <person name="Yang Z.L."/>
            <person name="Xu J."/>
            <person name="Martin F.M."/>
        </authorList>
    </citation>
    <scope>NUCLEOTIDE SEQUENCE</scope>
    <source>
        <strain evidence="1">ATCC 28755</strain>
    </source>
</reference>
<organism evidence="1 2">
    <name type="scientific">Hygrophoropsis aurantiaca</name>
    <dbReference type="NCBI Taxonomy" id="72124"/>
    <lineage>
        <taxon>Eukaryota</taxon>
        <taxon>Fungi</taxon>
        <taxon>Dikarya</taxon>
        <taxon>Basidiomycota</taxon>
        <taxon>Agaricomycotina</taxon>
        <taxon>Agaricomycetes</taxon>
        <taxon>Agaricomycetidae</taxon>
        <taxon>Boletales</taxon>
        <taxon>Coniophorineae</taxon>
        <taxon>Hygrophoropsidaceae</taxon>
        <taxon>Hygrophoropsis</taxon>
    </lineage>
</organism>
<proteinExistence type="predicted"/>
<keyword evidence="2" id="KW-1185">Reference proteome</keyword>
<evidence type="ECO:0000313" key="1">
    <source>
        <dbReference type="EMBL" id="KAH7910312.1"/>
    </source>
</evidence>
<dbReference type="Proteomes" id="UP000790377">
    <property type="component" value="Unassembled WGS sequence"/>
</dbReference>
<dbReference type="EMBL" id="MU267718">
    <property type="protein sequence ID" value="KAH7910312.1"/>
    <property type="molecule type" value="Genomic_DNA"/>
</dbReference>
<accession>A0ACB8AB59</accession>
<evidence type="ECO:0000313" key="2">
    <source>
        <dbReference type="Proteomes" id="UP000790377"/>
    </source>
</evidence>
<sequence length="649" mass="68879">MRCGGFALILALFTSWSIVSVSAQTVASQAYTPTAGACPDGFTLVRMAGSSSANQTLNPAESSYVQNRKTQVLPQAWKTYLANVEATNVTLPDYVSSILGGGSSETPTLGIATSGGGYRAAIFGAGVLNALDGRNETSVQAGIGGLLQTATYLSGLSGGSWFLTSLAQANFPTIQELVFGPETSSDANSTWGGWLAQYDLFAPNDDPVSDTLYITDLVEELRGKYDAGYIVTFADFWSRTLARHFTNGTTLSDFFDESYPHGAGILWSEVANTSSFMSYSIPFPIVAVDLDAPGQNESEVVSGDIVPLTNPVMEFNVFEMGSYDPSLSAFIQTKYLGTTNTSICITGYDQSSFVAGSSSELFNEYNLTNILNSTLGPILSVIDSLLPQSDVELDVASWPNPFYGIAPDTFIDSNQKNLNLVDGGEDGEVIPLNPLLVKARDVDVIVAIDATSDVNNFADGSSLIATQDRAMLYPMAYSFPPVPTSMSEFTAQNLSTRPTFFGCDITAANASTPLLIYLANGGPPHNGEAPLTNTSTSQISYQPSEIQAMLDQVFIIATQGYPENATETEDPEWPACLACAVVDRARSRAGEDRSGVCASCFDRYCWDGSTLSETSSSGSSGAALSRGNVRFGALGGLGVALMSVMMIMM</sequence>
<gene>
    <name evidence="1" type="ORF">BJ138DRAFT_1009042</name>
</gene>
<protein>
    <submittedName>
        <fullName evidence="1">Lysophospholipase catalytic domain-containing protein</fullName>
    </submittedName>
</protein>